<dbReference type="InterPro" id="IPR049747">
    <property type="entry name" value="SCO2522-like"/>
</dbReference>
<accession>A0A285L6F8</accession>
<dbReference type="Proteomes" id="UP000219565">
    <property type="component" value="Unassembled WGS sequence"/>
</dbReference>
<dbReference type="RefSeq" id="WP_245910032.1">
    <property type="nucleotide sequence ID" value="NZ_JAMTCU010000005.1"/>
</dbReference>
<name>A0A285L6F8_9NOCA</name>
<organism evidence="2 3">
    <name type="scientific">Nocardia amikacinitolerans</name>
    <dbReference type="NCBI Taxonomy" id="756689"/>
    <lineage>
        <taxon>Bacteria</taxon>
        <taxon>Bacillati</taxon>
        <taxon>Actinomycetota</taxon>
        <taxon>Actinomycetes</taxon>
        <taxon>Mycobacteriales</taxon>
        <taxon>Nocardiaceae</taxon>
        <taxon>Nocardia</taxon>
    </lineage>
</organism>
<keyword evidence="3" id="KW-1185">Reference proteome</keyword>
<sequence length="338" mass="38064">MDIAARYSEATASARIAAVPMSHVSIEVGHFYMNDLTNGEDRIRAQFREVKEYLDFIEAKVRRRYGRNTKVSTCFLVDDYFGPDTDPARIIGKLLAAAAECDMRIDYLAREEGCFEAPVYTDGVATGIRIPLAEMVSARVVPEPVQNTTGRRPPTDVSGWLCNGRRSSDDEPQQAMRLEKYRPAEEYGRREHSIFLDAQLWAPPTKKTRARPGQQRVWSCPFLASIWQLLRLGMLRYEGAAVAEPQEWDPAAGWPESWRDLPTVVRLNPEADPFSAFESMSILPHRYVEIEHAVRVILAHVKVDDAVIDEAIWSGVAEGVTVPRKVTERLGHVLLPGS</sequence>
<reference evidence="3" key="1">
    <citation type="submission" date="2017-09" db="EMBL/GenBank/DDBJ databases">
        <authorList>
            <person name="Varghese N."/>
            <person name="Submissions S."/>
        </authorList>
    </citation>
    <scope>NUCLEOTIDE SEQUENCE [LARGE SCALE GENOMIC DNA]</scope>
    <source>
        <strain evidence="3">DSM 45537</strain>
    </source>
</reference>
<dbReference type="EMBL" id="OBEG01000002">
    <property type="protein sequence ID" value="SNY80535.1"/>
    <property type="molecule type" value="Genomic_DNA"/>
</dbReference>
<dbReference type="STRING" id="1379680.GCA_001612615_05126"/>
<evidence type="ECO:0000313" key="3">
    <source>
        <dbReference type="Proteomes" id="UP000219565"/>
    </source>
</evidence>
<feature type="region of interest" description="Disordered" evidence="1">
    <location>
        <begin position="145"/>
        <end position="173"/>
    </location>
</feature>
<dbReference type="NCBIfam" id="NF040566">
    <property type="entry name" value="SCO2522_fam"/>
    <property type="match status" value="1"/>
</dbReference>
<dbReference type="AlphaFoldDB" id="A0A285L6F8"/>
<evidence type="ECO:0000313" key="2">
    <source>
        <dbReference type="EMBL" id="SNY80535.1"/>
    </source>
</evidence>
<proteinExistence type="predicted"/>
<evidence type="ECO:0000256" key="1">
    <source>
        <dbReference type="SAM" id="MobiDB-lite"/>
    </source>
</evidence>
<protein>
    <submittedName>
        <fullName evidence="2">Uncharacterized protein</fullName>
    </submittedName>
</protein>
<gene>
    <name evidence="2" type="ORF">SAMN04244553_2106</name>
</gene>